<organism evidence="1 2">
    <name type="scientific">Orenia marismortui</name>
    <dbReference type="NCBI Taxonomy" id="46469"/>
    <lineage>
        <taxon>Bacteria</taxon>
        <taxon>Bacillati</taxon>
        <taxon>Bacillota</taxon>
        <taxon>Clostridia</taxon>
        <taxon>Halanaerobiales</taxon>
        <taxon>Halobacteroidaceae</taxon>
        <taxon>Orenia</taxon>
    </lineage>
</organism>
<name>A0A4R8HR92_9FIRM</name>
<evidence type="ECO:0000313" key="2">
    <source>
        <dbReference type="Proteomes" id="UP000295832"/>
    </source>
</evidence>
<dbReference type="Proteomes" id="UP000295832">
    <property type="component" value="Unassembled WGS sequence"/>
</dbReference>
<keyword evidence="2" id="KW-1185">Reference proteome</keyword>
<protein>
    <submittedName>
        <fullName evidence="1">Uncharacterized protein</fullName>
    </submittedName>
</protein>
<dbReference type="AlphaFoldDB" id="A0A4R8HR92"/>
<evidence type="ECO:0000313" key="1">
    <source>
        <dbReference type="EMBL" id="TDX59017.1"/>
    </source>
</evidence>
<gene>
    <name evidence="1" type="ORF">C7959_102155</name>
</gene>
<dbReference type="RefSeq" id="WP_166667862.1">
    <property type="nucleotide sequence ID" value="NZ_SOEG01000002.1"/>
</dbReference>
<dbReference type="EMBL" id="SOEG01000002">
    <property type="protein sequence ID" value="TDX59017.1"/>
    <property type="molecule type" value="Genomic_DNA"/>
</dbReference>
<reference evidence="1 2" key="1">
    <citation type="submission" date="2019-03" db="EMBL/GenBank/DDBJ databases">
        <title>Subsurface microbial communities from deep shales in Ohio and West Virginia, USA.</title>
        <authorList>
            <person name="Wrighton K."/>
        </authorList>
    </citation>
    <scope>NUCLEOTIDE SEQUENCE [LARGE SCALE GENOMIC DNA]</scope>
    <source>
        <strain evidence="1 2">MSL 6dP</strain>
    </source>
</reference>
<proteinExistence type="predicted"/>
<accession>A0A4R8HR92</accession>
<comment type="caution">
    <text evidence="1">The sequence shown here is derived from an EMBL/GenBank/DDBJ whole genome shotgun (WGS) entry which is preliminary data.</text>
</comment>
<sequence length="58" mass="6884">MKQMYCYKCDIYYSIPEGNKKINNCPFCSLEDVKYDNLTIIDKLKIKGLAEKDLDTRR</sequence>